<protein>
    <submittedName>
        <fullName evidence="2">Uncharacterized protein</fullName>
    </submittedName>
</protein>
<dbReference type="HOGENOM" id="CLU_1082130_0_0_1"/>
<reference evidence="3" key="1">
    <citation type="journal article" date="2011" name="Proc. Natl. Acad. Sci. U.S.A.">
        <title>Obligate biotrophy features unraveled by the genomic analysis of rust fungi.</title>
        <authorList>
            <person name="Duplessis S."/>
            <person name="Cuomo C.A."/>
            <person name="Lin Y.-C."/>
            <person name="Aerts A."/>
            <person name="Tisserant E."/>
            <person name="Veneault-Fourrey C."/>
            <person name="Joly D.L."/>
            <person name="Hacquard S."/>
            <person name="Amselem J."/>
            <person name="Cantarel B.L."/>
            <person name="Chiu R."/>
            <person name="Coutinho P.M."/>
            <person name="Feau N."/>
            <person name="Field M."/>
            <person name="Frey P."/>
            <person name="Gelhaye E."/>
            <person name="Goldberg J."/>
            <person name="Grabherr M.G."/>
            <person name="Kodira C.D."/>
            <person name="Kohler A."/>
            <person name="Kuees U."/>
            <person name="Lindquist E.A."/>
            <person name="Lucas S.M."/>
            <person name="Mago R."/>
            <person name="Mauceli E."/>
            <person name="Morin E."/>
            <person name="Murat C."/>
            <person name="Pangilinan J.L."/>
            <person name="Park R."/>
            <person name="Pearson M."/>
            <person name="Quesneville H."/>
            <person name="Rouhier N."/>
            <person name="Sakthikumar S."/>
            <person name="Salamov A.A."/>
            <person name="Schmutz J."/>
            <person name="Selles B."/>
            <person name="Shapiro H."/>
            <person name="Tanguay P."/>
            <person name="Tuskan G.A."/>
            <person name="Henrissat B."/>
            <person name="Van de Peer Y."/>
            <person name="Rouze P."/>
            <person name="Ellis J.G."/>
            <person name="Dodds P.N."/>
            <person name="Schein J.E."/>
            <person name="Zhong S."/>
            <person name="Hamelin R.C."/>
            <person name="Grigoriev I.V."/>
            <person name="Szabo L.J."/>
            <person name="Martin F."/>
        </authorList>
    </citation>
    <scope>NUCLEOTIDE SEQUENCE [LARGE SCALE GENOMIC DNA]</scope>
    <source>
        <strain evidence="3">98AG31 / pathotype 3-4-7</strain>
    </source>
</reference>
<evidence type="ECO:0000256" key="1">
    <source>
        <dbReference type="SAM" id="MobiDB-lite"/>
    </source>
</evidence>
<dbReference type="RefSeq" id="XP_007414144.1">
    <property type="nucleotide sequence ID" value="XM_007414082.1"/>
</dbReference>
<dbReference type="Proteomes" id="UP000001072">
    <property type="component" value="Unassembled WGS sequence"/>
</dbReference>
<evidence type="ECO:0000313" key="3">
    <source>
        <dbReference type="Proteomes" id="UP000001072"/>
    </source>
</evidence>
<dbReference type="EMBL" id="GL883130">
    <property type="protein sequence ID" value="EGG02455.1"/>
    <property type="molecule type" value="Genomic_DNA"/>
</dbReference>
<dbReference type="AlphaFoldDB" id="F4RYE4"/>
<keyword evidence="3" id="KW-1185">Reference proteome</keyword>
<evidence type="ECO:0000313" key="2">
    <source>
        <dbReference type="EMBL" id="EGG02455.1"/>
    </source>
</evidence>
<name>F4RYE4_MELLP</name>
<dbReference type="KEGG" id="mlr:MELLADRAFT_78763"/>
<sequence>MSNRFDNCEEFEAVNGIDLIGKKDEDHHILYYLPTSRSDPRLSPSTYSSSSSPSSFSTHSPTLQLISSFSTTATPTSAHTPKRMVHFLEDPSPIDDDALDITILGILSSEDRYGILSPLSRLLEKPLRFSTIKRSNYHHQSNHHTSNKSFEIELNRRLRQLSNSSFRHKRWSSNPDLRFEESLLELISDRLELRDSDSNSKGSSSPTHKDSVNSQVQFKYQDNKDEDEVQNSWFIQAGAWVFDTLSFVPWYSISSLS</sequence>
<gene>
    <name evidence="2" type="ORF">MELLADRAFT_78763</name>
</gene>
<dbReference type="VEuPathDB" id="FungiDB:MELLADRAFT_78763"/>
<organism evidence="3">
    <name type="scientific">Melampsora larici-populina (strain 98AG31 / pathotype 3-4-7)</name>
    <name type="common">Poplar leaf rust fungus</name>
    <dbReference type="NCBI Taxonomy" id="747676"/>
    <lineage>
        <taxon>Eukaryota</taxon>
        <taxon>Fungi</taxon>
        <taxon>Dikarya</taxon>
        <taxon>Basidiomycota</taxon>
        <taxon>Pucciniomycotina</taxon>
        <taxon>Pucciniomycetes</taxon>
        <taxon>Pucciniales</taxon>
        <taxon>Melampsoraceae</taxon>
        <taxon>Melampsora</taxon>
    </lineage>
</organism>
<feature type="region of interest" description="Disordered" evidence="1">
    <location>
        <begin position="195"/>
        <end position="215"/>
    </location>
</feature>
<feature type="region of interest" description="Disordered" evidence="1">
    <location>
        <begin position="39"/>
        <end position="59"/>
    </location>
</feature>
<dbReference type="OrthoDB" id="10517255at2759"/>
<accession>F4RYE4</accession>
<dbReference type="InParanoid" id="F4RYE4"/>
<proteinExistence type="predicted"/>
<feature type="compositionally biased region" description="Low complexity" evidence="1">
    <location>
        <begin position="43"/>
        <end position="59"/>
    </location>
</feature>
<dbReference type="GeneID" id="18933165"/>